<sequence>MTRAAVLLRFTNLSIADISERLFYDSQQTFTREFKKTADTPLCNTEKVNSGLLRIC</sequence>
<proteinExistence type="predicted"/>
<evidence type="ECO:0000259" key="3">
    <source>
        <dbReference type="PROSITE" id="PS01124"/>
    </source>
</evidence>
<reference evidence="4" key="1">
    <citation type="submission" date="2019-10" db="EMBL/GenBank/DDBJ databases">
        <authorList>
            <consortium name="NARMS: The National Antimicrobial Resistance Monitoring System"/>
        </authorList>
    </citation>
    <scope>NUCLEOTIDE SEQUENCE</scope>
    <source>
        <strain evidence="4">CVM N18S1278</strain>
    </source>
</reference>
<protein>
    <submittedName>
        <fullName evidence="4">AraC family transcriptional regulator</fullName>
    </submittedName>
</protein>
<keyword evidence="2" id="KW-0804">Transcription</keyword>
<dbReference type="Gene3D" id="1.10.10.60">
    <property type="entry name" value="Homeodomain-like"/>
    <property type="match status" value="1"/>
</dbReference>
<feature type="domain" description="HTH araC/xylS-type" evidence="3">
    <location>
        <begin position="1"/>
        <end position="36"/>
    </location>
</feature>
<dbReference type="GO" id="GO:0003700">
    <property type="term" value="F:DNA-binding transcription factor activity"/>
    <property type="evidence" value="ECO:0007669"/>
    <property type="project" value="InterPro"/>
</dbReference>
<evidence type="ECO:0000256" key="2">
    <source>
        <dbReference type="ARBA" id="ARBA00023163"/>
    </source>
</evidence>
<dbReference type="GO" id="GO:0043565">
    <property type="term" value="F:sequence-specific DNA binding"/>
    <property type="evidence" value="ECO:0007669"/>
    <property type="project" value="InterPro"/>
</dbReference>
<name>A0A627FBK9_SALER</name>
<evidence type="ECO:0000256" key="1">
    <source>
        <dbReference type="ARBA" id="ARBA00023015"/>
    </source>
</evidence>
<comment type="caution">
    <text evidence="4">The sequence shown here is derived from an EMBL/GenBank/DDBJ whole genome shotgun (WGS) entry which is preliminary data.</text>
</comment>
<keyword evidence="1" id="KW-0805">Transcription regulation</keyword>
<accession>A0A627FBK9</accession>
<dbReference type="InterPro" id="IPR009057">
    <property type="entry name" value="Homeodomain-like_sf"/>
</dbReference>
<organism evidence="4">
    <name type="scientific">Salmonella enterica</name>
    <name type="common">Salmonella choleraesuis</name>
    <dbReference type="NCBI Taxonomy" id="28901"/>
    <lineage>
        <taxon>Bacteria</taxon>
        <taxon>Pseudomonadati</taxon>
        <taxon>Pseudomonadota</taxon>
        <taxon>Gammaproteobacteria</taxon>
        <taxon>Enterobacterales</taxon>
        <taxon>Enterobacteriaceae</taxon>
        <taxon>Salmonella</taxon>
    </lineage>
</organism>
<dbReference type="PROSITE" id="PS01124">
    <property type="entry name" value="HTH_ARAC_FAMILY_2"/>
    <property type="match status" value="1"/>
</dbReference>
<gene>
    <name evidence="4" type="ORF">F9173_24165</name>
</gene>
<dbReference type="InterPro" id="IPR018060">
    <property type="entry name" value="HTH_AraC"/>
</dbReference>
<dbReference type="Pfam" id="PF00165">
    <property type="entry name" value="HTH_AraC"/>
    <property type="match status" value="1"/>
</dbReference>
<dbReference type="EMBL" id="AALOKV010000030">
    <property type="protein sequence ID" value="EDB7208663.1"/>
    <property type="molecule type" value="Genomic_DNA"/>
</dbReference>
<dbReference type="SUPFAM" id="SSF46689">
    <property type="entry name" value="Homeodomain-like"/>
    <property type="match status" value="1"/>
</dbReference>
<evidence type="ECO:0000313" key="4">
    <source>
        <dbReference type="EMBL" id="EDB7208663.1"/>
    </source>
</evidence>
<dbReference type="AlphaFoldDB" id="A0A627FBK9"/>